<feature type="coiled-coil region" evidence="7">
    <location>
        <begin position="45"/>
        <end position="91"/>
    </location>
</feature>
<evidence type="ECO:0000256" key="5">
    <source>
        <dbReference type="ARBA" id="ARBA00022927"/>
    </source>
</evidence>
<dbReference type="Proteomes" id="UP001597120">
    <property type="component" value="Unassembled WGS sequence"/>
</dbReference>
<comment type="caution">
    <text evidence="9">The sequence shown here is derived from an EMBL/GenBank/DDBJ whole genome shotgun (WGS) entry which is preliminary data.</text>
</comment>
<keyword evidence="3" id="KW-0813">Transport</keyword>
<evidence type="ECO:0000313" key="9">
    <source>
        <dbReference type="EMBL" id="MFD0869192.1"/>
    </source>
</evidence>
<reference evidence="10" key="1">
    <citation type="journal article" date="2019" name="Int. J. Syst. Evol. Microbiol.">
        <title>The Global Catalogue of Microorganisms (GCM) 10K type strain sequencing project: providing services to taxonomists for standard genome sequencing and annotation.</title>
        <authorList>
            <consortium name="The Broad Institute Genomics Platform"/>
            <consortium name="The Broad Institute Genome Sequencing Center for Infectious Disease"/>
            <person name="Wu L."/>
            <person name="Ma J."/>
        </authorList>
    </citation>
    <scope>NUCLEOTIDE SEQUENCE [LARGE SCALE GENOMIC DNA]</scope>
    <source>
        <strain evidence="10">CCUG 57263</strain>
    </source>
</reference>
<dbReference type="PANTHER" id="PTHR34982:SF1">
    <property type="entry name" value="FLAGELLAR ASSEMBLY PROTEIN FLIH"/>
    <property type="match status" value="1"/>
</dbReference>
<keyword evidence="10" id="KW-1185">Reference proteome</keyword>
<evidence type="ECO:0000313" key="10">
    <source>
        <dbReference type="Proteomes" id="UP001597120"/>
    </source>
</evidence>
<name>A0ABW3D9Q8_9BACL</name>
<comment type="similarity">
    <text evidence="2">Belongs to the FliH family.</text>
</comment>
<protein>
    <submittedName>
        <fullName evidence="9">FliH/SctL family protein</fullName>
    </submittedName>
</protein>
<keyword evidence="5" id="KW-0653">Protein transport</keyword>
<evidence type="ECO:0000256" key="6">
    <source>
        <dbReference type="ARBA" id="ARBA00023225"/>
    </source>
</evidence>
<evidence type="ECO:0000256" key="7">
    <source>
        <dbReference type="SAM" id="Coils"/>
    </source>
</evidence>
<organism evidence="9 10">
    <name type="scientific">Paenibacillus residui</name>
    <dbReference type="NCBI Taxonomy" id="629724"/>
    <lineage>
        <taxon>Bacteria</taxon>
        <taxon>Bacillati</taxon>
        <taxon>Bacillota</taxon>
        <taxon>Bacilli</taxon>
        <taxon>Bacillales</taxon>
        <taxon>Paenibacillaceae</taxon>
        <taxon>Paenibacillus</taxon>
    </lineage>
</organism>
<feature type="domain" description="Flagellar assembly protein FliH/Type III secretion system HrpE" evidence="8">
    <location>
        <begin position="136"/>
        <end position="264"/>
    </location>
</feature>
<dbReference type="InterPro" id="IPR051472">
    <property type="entry name" value="T3SS_Stator/FliH"/>
</dbReference>
<keyword evidence="7" id="KW-0175">Coiled coil</keyword>
<sequence>MISLSRLIKPGGYIALDDTKLINPTFDLGKWYGNGASRTDQAPYTEEEQLEIQQAKQLKEQILQDAEQLAEARIREAMEAAEQIKAQARQEIDSWWQEQRRLDLEERELTRKQGYQEGYDSGVQQATADILQQYEQQMAEAKTILEQAYETKKQIIRDAEPFLIELSCAIAEKIVHQQLTVSPEWIVSMTRQMLVRTRERGTITLCVAPEHFAYIQDAKDELQMVVDSQAELVIVPDSSVRDQGCVVRSEFGSIDARIETQLTEIKNALLQAAVSQDGVPDEG</sequence>
<comment type="function">
    <text evidence="1">Needed for flagellar regrowth and assembly.</text>
</comment>
<proteinExistence type="inferred from homology"/>
<evidence type="ECO:0000256" key="3">
    <source>
        <dbReference type="ARBA" id="ARBA00022448"/>
    </source>
</evidence>
<evidence type="ECO:0000259" key="8">
    <source>
        <dbReference type="Pfam" id="PF02108"/>
    </source>
</evidence>
<evidence type="ECO:0000256" key="4">
    <source>
        <dbReference type="ARBA" id="ARBA00022795"/>
    </source>
</evidence>
<dbReference type="Pfam" id="PF02108">
    <property type="entry name" value="FliH"/>
    <property type="match status" value="1"/>
</dbReference>
<dbReference type="RefSeq" id="WP_379287422.1">
    <property type="nucleotide sequence ID" value="NZ_JBHTIU010000027.1"/>
</dbReference>
<gene>
    <name evidence="9" type="ORF">ACFQ03_08510</name>
</gene>
<accession>A0ABW3D9Q8</accession>
<keyword evidence="6" id="KW-1006">Bacterial flagellum protein export</keyword>
<dbReference type="InterPro" id="IPR018035">
    <property type="entry name" value="Flagellar_FliH/T3SS_HrpE"/>
</dbReference>
<dbReference type="EMBL" id="JBHTIU010000027">
    <property type="protein sequence ID" value="MFD0869192.1"/>
    <property type="molecule type" value="Genomic_DNA"/>
</dbReference>
<evidence type="ECO:0000256" key="1">
    <source>
        <dbReference type="ARBA" id="ARBA00003041"/>
    </source>
</evidence>
<dbReference type="PANTHER" id="PTHR34982">
    <property type="entry name" value="YOP PROTEINS TRANSLOCATION PROTEIN L"/>
    <property type="match status" value="1"/>
</dbReference>
<evidence type="ECO:0000256" key="2">
    <source>
        <dbReference type="ARBA" id="ARBA00006602"/>
    </source>
</evidence>
<keyword evidence="4" id="KW-1005">Bacterial flagellum biogenesis</keyword>